<keyword evidence="6" id="KW-0449">Lipoprotein</keyword>
<proteinExistence type="predicted"/>
<evidence type="ECO:0000313" key="8">
    <source>
        <dbReference type="Proteomes" id="UP001501074"/>
    </source>
</evidence>
<evidence type="ECO:0000256" key="5">
    <source>
        <dbReference type="ARBA" id="ARBA00023139"/>
    </source>
</evidence>
<sequence>MRPGRFRARRAGLVIAVVGIALIGAGCGETSMISESSSKEEALRELQSRPSFEQADRDQKAMLGEIRSVYEDLAPTVKWDRPGPRVVSGGTCLAPFRQIDGVRSYTYDAGVGEGNTPDAVWPEVKQKMLDIAAQYGYTEVNQISDEPRKRVLTVGNGIGGTLEVGEYDNTTITVSGACYLKDTKATEETTSS</sequence>
<organism evidence="7 8">
    <name type="scientific">Kineosporia mesophila</name>
    <dbReference type="NCBI Taxonomy" id="566012"/>
    <lineage>
        <taxon>Bacteria</taxon>
        <taxon>Bacillati</taxon>
        <taxon>Actinomycetota</taxon>
        <taxon>Actinomycetes</taxon>
        <taxon>Kineosporiales</taxon>
        <taxon>Kineosporiaceae</taxon>
        <taxon>Kineosporia</taxon>
    </lineage>
</organism>
<protein>
    <recommendedName>
        <fullName evidence="9">LppA-like lipoprotein</fullName>
    </recommendedName>
</protein>
<dbReference type="Pfam" id="PF16708">
    <property type="entry name" value="LppA"/>
    <property type="match status" value="1"/>
</dbReference>
<evidence type="ECO:0000313" key="7">
    <source>
        <dbReference type="EMBL" id="GAA3632918.1"/>
    </source>
</evidence>
<dbReference type="Proteomes" id="UP001501074">
    <property type="component" value="Unassembled WGS sequence"/>
</dbReference>
<evidence type="ECO:0000256" key="2">
    <source>
        <dbReference type="ARBA" id="ARBA00022475"/>
    </source>
</evidence>
<evidence type="ECO:0000256" key="6">
    <source>
        <dbReference type="ARBA" id="ARBA00023288"/>
    </source>
</evidence>
<keyword evidence="8" id="KW-1185">Reference proteome</keyword>
<keyword evidence="5" id="KW-0564">Palmitate</keyword>
<name>A0ABP7AHP5_9ACTN</name>
<evidence type="ECO:0008006" key="9">
    <source>
        <dbReference type="Google" id="ProtNLM"/>
    </source>
</evidence>
<dbReference type="PROSITE" id="PS51257">
    <property type="entry name" value="PROKAR_LIPOPROTEIN"/>
    <property type="match status" value="1"/>
</dbReference>
<evidence type="ECO:0000256" key="3">
    <source>
        <dbReference type="ARBA" id="ARBA00022729"/>
    </source>
</evidence>
<keyword evidence="4" id="KW-0472">Membrane</keyword>
<evidence type="ECO:0000256" key="1">
    <source>
        <dbReference type="ARBA" id="ARBA00004193"/>
    </source>
</evidence>
<evidence type="ECO:0000256" key="4">
    <source>
        <dbReference type="ARBA" id="ARBA00023136"/>
    </source>
</evidence>
<reference evidence="8" key="1">
    <citation type="journal article" date="2019" name="Int. J. Syst. Evol. Microbiol.">
        <title>The Global Catalogue of Microorganisms (GCM) 10K type strain sequencing project: providing services to taxonomists for standard genome sequencing and annotation.</title>
        <authorList>
            <consortium name="The Broad Institute Genomics Platform"/>
            <consortium name="The Broad Institute Genome Sequencing Center for Infectious Disease"/>
            <person name="Wu L."/>
            <person name="Ma J."/>
        </authorList>
    </citation>
    <scope>NUCLEOTIDE SEQUENCE [LARGE SCALE GENOMIC DNA]</scope>
    <source>
        <strain evidence="8">JCM 16902</strain>
    </source>
</reference>
<accession>A0ABP7AHP5</accession>
<dbReference type="Gene3D" id="3.30.2030.20">
    <property type="match status" value="1"/>
</dbReference>
<keyword evidence="3" id="KW-0732">Signal</keyword>
<dbReference type="EMBL" id="BAAAZO010000011">
    <property type="protein sequence ID" value="GAA3632918.1"/>
    <property type="molecule type" value="Genomic_DNA"/>
</dbReference>
<comment type="subcellular location">
    <subcellularLocation>
        <location evidence="1">Cell membrane</location>
        <topology evidence="1">Lipid-anchor</topology>
    </subcellularLocation>
</comment>
<dbReference type="InterPro" id="IPR032018">
    <property type="entry name" value="LppA/LppB/LprP"/>
</dbReference>
<gene>
    <name evidence="7" type="ORF">GCM10022223_59060</name>
</gene>
<keyword evidence="2" id="KW-1003">Cell membrane</keyword>
<comment type="caution">
    <text evidence="7">The sequence shown here is derived from an EMBL/GenBank/DDBJ whole genome shotgun (WGS) entry which is preliminary data.</text>
</comment>